<feature type="chain" id="PRO_5027575440" evidence="1">
    <location>
        <begin position="27"/>
        <end position="193"/>
    </location>
</feature>
<name>A0A7C4LLQ7_9PLAN</name>
<protein>
    <submittedName>
        <fullName evidence="2">Uncharacterized protein</fullName>
    </submittedName>
</protein>
<dbReference type="AlphaFoldDB" id="A0A7C4LLQ7"/>
<evidence type="ECO:0000313" key="2">
    <source>
        <dbReference type="EMBL" id="HGT40242.1"/>
    </source>
</evidence>
<evidence type="ECO:0000256" key="1">
    <source>
        <dbReference type="SAM" id="SignalP"/>
    </source>
</evidence>
<proteinExistence type="predicted"/>
<keyword evidence="1" id="KW-0732">Signal</keyword>
<sequence length="193" mass="20715">MGSGTLTVLKPLATAGLCAAMSFGCAASRYCADCVPPRSFGCSYHPCCDKLLTKFTADQCARKDLKAWEKECGKQSRHFAAGFHEAYRDLALGRLAQLPPVPPSRYWTAYYRSCAGQEDVQDWFAGYEAGLEWGWNSGVSRFNRVASTWGGVGGMSAPEAWDPAGSASLPVPAAPFEPASVAAPHPPPAYWGQ</sequence>
<feature type="signal peptide" evidence="1">
    <location>
        <begin position="1"/>
        <end position="26"/>
    </location>
</feature>
<comment type="caution">
    <text evidence="2">The sequence shown here is derived from an EMBL/GenBank/DDBJ whole genome shotgun (WGS) entry which is preliminary data.</text>
</comment>
<accession>A0A7C4LLQ7</accession>
<organism evidence="2">
    <name type="scientific">Schlesneria paludicola</name>
    <dbReference type="NCBI Taxonomy" id="360056"/>
    <lineage>
        <taxon>Bacteria</taxon>
        <taxon>Pseudomonadati</taxon>
        <taxon>Planctomycetota</taxon>
        <taxon>Planctomycetia</taxon>
        <taxon>Planctomycetales</taxon>
        <taxon>Planctomycetaceae</taxon>
        <taxon>Schlesneria</taxon>
    </lineage>
</organism>
<gene>
    <name evidence="2" type="ORF">ENS64_13420</name>
</gene>
<dbReference type="EMBL" id="DSVQ01000016">
    <property type="protein sequence ID" value="HGT40242.1"/>
    <property type="molecule type" value="Genomic_DNA"/>
</dbReference>
<reference evidence="2" key="1">
    <citation type="journal article" date="2020" name="mSystems">
        <title>Genome- and Community-Level Interaction Insights into Carbon Utilization and Element Cycling Functions of Hydrothermarchaeota in Hydrothermal Sediment.</title>
        <authorList>
            <person name="Zhou Z."/>
            <person name="Liu Y."/>
            <person name="Xu W."/>
            <person name="Pan J."/>
            <person name="Luo Z.H."/>
            <person name="Li M."/>
        </authorList>
    </citation>
    <scope>NUCLEOTIDE SEQUENCE [LARGE SCALE GENOMIC DNA]</scope>
    <source>
        <strain evidence="2">SpSt-508</strain>
    </source>
</reference>